<sequence>MEPESEAAHSSVIRIRTPSSGRQLGPCMKSESINTDLRPVTLSGDIIALNDNDISQTVTPNTTTAFKLSSPLATILVSPRPALSLSTTLLSPASPHTHLAGSMALEPNSLELYSLSSFPPTLTSKVSSLTQELFDAPTVILGERATAMYVYVHMIAQMVSQWEEHDGYEKLITAVFPRSAEP</sequence>
<reference evidence="2" key="1">
    <citation type="submission" date="2023-06" db="EMBL/GenBank/DDBJ databases">
        <authorList>
            <consortium name="Lawrence Berkeley National Laboratory"/>
            <person name="Ahrendt S."/>
            <person name="Sahu N."/>
            <person name="Indic B."/>
            <person name="Wong-Bajracharya J."/>
            <person name="Merenyi Z."/>
            <person name="Ke H.-M."/>
            <person name="Monk M."/>
            <person name="Kocsube S."/>
            <person name="Drula E."/>
            <person name="Lipzen A."/>
            <person name="Balint B."/>
            <person name="Henrissat B."/>
            <person name="Andreopoulos B."/>
            <person name="Martin F.M."/>
            <person name="Harder C.B."/>
            <person name="Rigling D."/>
            <person name="Ford K.L."/>
            <person name="Foster G.D."/>
            <person name="Pangilinan J."/>
            <person name="Papanicolaou A."/>
            <person name="Barry K."/>
            <person name="LaButti K."/>
            <person name="Viragh M."/>
            <person name="Koriabine M."/>
            <person name="Yan M."/>
            <person name="Riley R."/>
            <person name="Champramary S."/>
            <person name="Plett K.L."/>
            <person name="Tsai I.J."/>
            <person name="Slot J."/>
            <person name="Sipos G."/>
            <person name="Plett J."/>
            <person name="Nagy L.G."/>
            <person name="Grigoriev I.V."/>
        </authorList>
    </citation>
    <scope>NUCLEOTIDE SEQUENCE</scope>
    <source>
        <strain evidence="2">ICMP 16352</strain>
    </source>
</reference>
<name>A0AA39T880_9AGAR</name>
<organism evidence="2 3">
    <name type="scientific">Armillaria novae-zelandiae</name>
    <dbReference type="NCBI Taxonomy" id="153914"/>
    <lineage>
        <taxon>Eukaryota</taxon>
        <taxon>Fungi</taxon>
        <taxon>Dikarya</taxon>
        <taxon>Basidiomycota</taxon>
        <taxon>Agaricomycotina</taxon>
        <taxon>Agaricomycetes</taxon>
        <taxon>Agaricomycetidae</taxon>
        <taxon>Agaricales</taxon>
        <taxon>Marasmiineae</taxon>
        <taxon>Physalacriaceae</taxon>
        <taxon>Armillaria</taxon>
    </lineage>
</organism>
<dbReference type="EMBL" id="JAUEPR010000053">
    <property type="protein sequence ID" value="KAK0471206.1"/>
    <property type="molecule type" value="Genomic_DNA"/>
</dbReference>
<accession>A0AA39T880</accession>
<protein>
    <submittedName>
        <fullName evidence="2">Uncharacterized protein</fullName>
    </submittedName>
</protein>
<comment type="caution">
    <text evidence="2">The sequence shown here is derived from an EMBL/GenBank/DDBJ whole genome shotgun (WGS) entry which is preliminary data.</text>
</comment>
<dbReference type="Proteomes" id="UP001175227">
    <property type="component" value="Unassembled WGS sequence"/>
</dbReference>
<evidence type="ECO:0000313" key="2">
    <source>
        <dbReference type="EMBL" id="KAK0471206.1"/>
    </source>
</evidence>
<gene>
    <name evidence="2" type="ORF">IW261DRAFT_1572231</name>
</gene>
<evidence type="ECO:0000313" key="3">
    <source>
        <dbReference type="Proteomes" id="UP001175227"/>
    </source>
</evidence>
<keyword evidence="3" id="KW-1185">Reference proteome</keyword>
<evidence type="ECO:0000256" key="1">
    <source>
        <dbReference type="SAM" id="MobiDB-lite"/>
    </source>
</evidence>
<dbReference type="AlphaFoldDB" id="A0AA39T880"/>
<proteinExistence type="predicted"/>
<feature type="region of interest" description="Disordered" evidence="1">
    <location>
        <begin position="1"/>
        <end position="32"/>
    </location>
</feature>